<sequence length="177" mass="18588">MTDLGAGAGLLVACIFLFWIFGGSEPSVSTTATAPAWEAAGYTATEINTSIDANCASHSYGQVRQFFGEQPCISLQRKLFKAEDNHGNAVLIATARADMVSPSAAESLNGLAERNGSGNVTPLAGETAGYQHISFAGKHYASHPRDSAVHIAETEPVTGNPSPATMRELARQALEHI</sequence>
<evidence type="ECO:0000313" key="1">
    <source>
        <dbReference type="EMBL" id="MDA3630648.1"/>
    </source>
</evidence>
<gene>
    <name evidence="1" type="ORF">OU415_34835</name>
</gene>
<keyword evidence="2" id="KW-1185">Reference proteome</keyword>
<proteinExistence type="predicted"/>
<reference evidence="1 2" key="1">
    <citation type="submission" date="2022-11" db="EMBL/GenBank/DDBJ databases">
        <title>Draft genome sequence of Saccharopolyspora sp. WRP15-2 isolated from rhizosphere soils of wild rice in Thailand.</title>
        <authorList>
            <person name="Duangmal K."/>
            <person name="Kammanee S."/>
            <person name="Muangham S."/>
        </authorList>
    </citation>
    <scope>NUCLEOTIDE SEQUENCE [LARGE SCALE GENOMIC DNA]</scope>
    <source>
        <strain evidence="1 2">WRP15-2</strain>
    </source>
</reference>
<protein>
    <submittedName>
        <fullName evidence="1">Uncharacterized protein</fullName>
    </submittedName>
</protein>
<evidence type="ECO:0000313" key="2">
    <source>
        <dbReference type="Proteomes" id="UP001210380"/>
    </source>
</evidence>
<accession>A0ABT4V9Z6</accession>
<name>A0ABT4V9Z6_9PSEU</name>
<comment type="caution">
    <text evidence="1">The sequence shown here is derived from an EMBL/GenBank/DDBJ whole genome shotgun (WGS) entry which is preliminary data.</text>
</comment>
<dbReference type="EMBL" id="JAQGLA010000111">
    <property type="protein sequence ID" value="MDA3630648.1"/>
    <property type="molecule type" value="Genomic_DNA"/>
</dbReference>
<organism evidence="1 2">
    <name type="scientific">Saccharopolyspora oryzae</name>
    <dbReference type="NCBI Taxonomy" id="2997343"/>
    <lineage>
        <taxon>Bacteria</taxon>
        <taxon>Bacillati</taxon>
        <taxon>Actinomycetota</taxon>
        <taxon>Actinomycetes</taxon>
        <taxon>Pseudonocardiales</taxon>
        <taxon>Pseudonocardiaceae</taxon>
        <taxon>Saccharopolyspora</taxon>
    </lineage>
</organism>
<dbReference type="Proteomes" id="UP001210380">
    <property type="component" value="Unassembled WGS sequence"/>
</dbReference>
<dbReference type="RefSeq" id="WP_270953862.1">
    <property type="nucleotide sequence ID" value="NZ_JAQGLA010000111.1"/>
</dbReference>